<accession>A0ABY7H5Q5</accession>
<proteinExistence type="predicted"/>
<name>A0ABY7H5Q5_9BACT</name>
<feature type="domain" description="FAD/NAD(P)-binding" evidence="3">
    <location>
        <begin position="52"/>
        <end position="333"/>
    </location>
</feature>
<dbReference type="InterPro" id="IPR023753">
    <property type="entry name" value="FAD/NAD-binding_dom"/>
</dbReference>
<evidence type="ECO:0000256" key="1">
    <source>
        <dbReference type="ARBA" id="ARBA00022630"/>
    </source>
</evidence>
<dbReference type="InterPro" id="IPR036188">
    <property type="entry name" value="FAD/NAD-bd_sf"/>
</dbReference>
<dbReference type="Pfam" id="PF07992">
    <property type="entry name" value="Pyr_redox_2"/>
    <property type="match status" value="1"/>
</dbReference>
<reference evidence="4" key="1">
    <citation type="submission" date="2022-11" db="EMBL/GenBank/DDBJ databases">
        <title>Minimal conservation of predation-associated metabolite biosynthetic gene clusters underscores biosynthetic potential of Myxococcota including descriptions for ten novel species: Archangium lansinium sp. nov., Myxococcus landrumus sp. nov., Nannocystis bai.</title>
        <authorList>
            <person name="Ahearne A."/>
            <person name="Stevens C."/>
            <person name="Dowd S."/>
        </authorList>
    </citation>
    <scope>NUCLEOTIDE SEQUENCE</scope>
    <source>
        <strain evidence="4">Fl3</strain>
    </source>
</reference>
<gene>
    <name evidence="4" type="ORF">O0S08_49895</name>
</gene>
<dbReference type="Proteomes" id="UP001164459">
    <property type="component" value="Chromosome"/>
</dbReference>
<evidence type="ECO:0000313" key="4">
    <source>
        <dbReference type="EMBL" id="WAS94299.1"/>
    </source>
</evidence>
<keyword evidence="2" id="KW-0560">Oxidoreductase</keyword>
<organism evidence="4 5">
    <name type="scientific">Nannocystis punicea</name>
    <dbReference type="NCBI Taxonomy" id="2995304"/>
    <lineage>
        <taxon>Bacteria</taxon>
        <taxon>Pseudomonadati</taxon>
        <taxon>Myxococcota</taxon>
        <taxon>Polyangia</taxon>
        <taxon>Nannocystales</taxon>
        <taxon>Nannocystaceae</taxon>
        <taxon>Nannocystis</taxon>
    </lineage>
</organism>
<evidence type="ECO:0000313" key="5">
    <source>
        <dbReference type="Proteomes" id="UP001164459"/>
    </source>
</evidence>
<dbReference type="EMBL" id="CP114040">
    <property type="protein sequence ID" value="WAS94299.1"/>
    <property type="molecule type" value="Genomic_DNA"/>
</dbReference>
<evidence type="ECO:0000256" key="2">
    <source>
        <dbReference type="ARBA" id="ARBA00023002"/>
    </source>
</evidence>
<dbReference type="InterPro" id="IPR006311">
    <property type="entry name" value="TAT_signal"/>
</dbReference>
<keyword evidence="1" id="KW-0285">Flavoprotein</keyword>
<dbReference type="RefSeq" id="WP_269036636.1">
    <property type="nucleotide sequence ID" value="NZ_CP114040.1"/>
</dbReference>
<dbReference type="PROSITE" id="PS51318">
    <property type="entry name" value="TAT"/>
    <property type="match status" value="1"/>
</dbReference>
<dbReference type="PRINTS" id="PR00368">
    <property type="entry name" value="FADPNR"/>
</dbReference>
<evidence type="ECO:0000259" key="3">
    <source>
        <dbReference type="Pfam" id="PF07992"/>
    </source>
</evidence>
<dbReference type="Gene3D" id="3.50.50.60">
    <property type="entry name" value="FAD/NAD(P)-binding domain"/>
    <property type="match status" value="2"/>
</dbReference>
<dbReference type="InterPro" id="IPR050097">
    <property type="entry name" value="Ferredoxin-NADP_redctase_2"/>
</dbReference>
<dbReference type="PANTHER" id="PTHR48105">
    <property type="entry name" value="THIOREDOXIN REDUCTASE 1-RELATED-RELATED"/>
    <property type="match status" value="1"/>
</dbReference>
<dbReference type="PRINTS" id="PR00469">
    <property type="entry name" value="PNDRDTASEII"/>
</dbReference>
<keyword evidence="5" id="KW-1185">Reference proteome</keyword>
<dbReference type="SUPFAM" id="SSF51905">
    <property type="entry name" value="FAD/NAD(P)-binding domain"/>
    <property type="match status" value="1"/>
</dbReference>
<protein>
    <submittedName>
        <fullName evidence="4">NAD(P)/FAD-dependent oxidoreductase</fullName>
    </submittedName>
</protein>
<sequence length="355" mass="37906">MADETDAPRLTRREWLQTGVALGAAVIGPGCASVRGGSRHTAASAKGPTMLYDVVIVGGGPGGLSAALALGRARKRVLLCDSGPRRNAAAEHIHNFVTRDGTPPAEFRQIGRAQLAAYANVEARDVRVASITGARGEFRVELSGEVVAARRVLLCTGMVDEMLPIAGFRELWGRSVFQCPYCHGWEVQDRRWGYLAGAADSNHMLPFALQARGWSREVVVFTGGAFEVPQEARAKLDAAGIRLVTAPVARLVARDERLESIELADGSRVPCEVLFVHPPQRQVELVRALGLELDDDGYVRVDPMRRETSVPGIYAAGDLTTRMQGAILAASTGTVAAAMINVELTMELATSGALG</sequence>